<evidence type="ECO:0000256" key="1">
    <source>
        <dbReference type="ARBA" id="ARBA00004651"/>
    </source>
</evidence>
<dbReference type="Pfam" id="PF01925">
    <property type="entry name" value="TauE"/>
    <property type="match status" value="1"/>
</dbReference>
<sequence length="247" mass="27332">MFDLTVMEWFIVLLCAMFIGLSKSGIPNMVILVVTVLMFVFPARESIGILLPLLLVGDCFAIFYYRRSVVWKHLISLIPWVLTGILSGYFVLLLINSEQLEPLIGIIVLSMIALHIWRNRLGERFNELLPKSKTFTGMMGILGGFTTMIGNAAGGVMTVYLLVKGLPKKEFVGTSAWFFLSVNLVKVPFYVNLGLITRESITFNAWLVPAVVIGALIGIRILPLIPQKVFATLILVLAAIGGLNLVF</sequence>
<keyword evidence="7 8" id="KW-0472">Membrane</keyword>
<organism evidence="9 10">
    <name type="scientific">Oceanobacillus halophilus</name>
    <dbReference type="NCBI Taxonomy" id="930130"/>
    <lineage>
        <taxon>Bacteria</taxon>
        <taxon>Bacillati</taxon>
        <taxon>Bacillota</taxon>
        <taxon>Bacilli</taxon>
        <taxon>Bacillales</taxon>
        <taxon>Bacillaceae</taxon>
        <taxon>Oceanobacillus</taxon>
    </lineage>
</organism>
<evidence type="ECO:0000256" key="4">
    <source>
        <dbReference type="ARBA" id="ARBA00022475"/>
    </source>
</evidence>
<dbReference type="AlphaFoldDB" id="A0A495A7R4"/>
<feature type="transmembrane region" description="Helical" evidence="8">
    <location>
        <begin position="229"/>
        <end position="246"/>
    </location>
</feature>
<evidence type="ECO:0000313" key="9">
    <source>
        <dbReference type="EMBL" id="RKQ35832.1"/>
    </source>
</evidence>
<evidence type="ECO:0000256" key="7">
    <source>
        <dbReference type="ARBA" id="ARBA00023136"/>
    </source>
</evidence>
<comment type="caution">
    <text evidence="9">The sequence shown here is derived from an EMBL/GenBank/DDBJ whole genome shotgun (WGS) entry which is preliminary data.</text>
</comment>
<keyword evidence="3" id="KW-0813">Transport</keyword>
<keyword evidence="4 8" id="KW-1003">Cell membrane</keyword>
<dbReference type="InterPro" id="IPR052017">
    <property type="entry name" value="TSUP"/>
</dbReference>
<dbReference type="PANTHER" id="PTHR30269:SF23">
    <property type="entry name" value="MEMBRANE TRANSPORTER PROTEIN YDHB-RELATED"/>
    <property type="match status" value="1"/>
</dbReference>
<reference evidence="9 10" key="1">
    <citation type="journal article" date="2016" name="Int. J. Syst. Evol. Microbiol.">
        <title>Oceanobacillus halophilus sp. nov., a novel moderately halophilic bacterium from a hypersaline lake.</title>
        <authorList>
            <person name="Amoozegar M.A."/>
            <person name="Bagheri M."/>
            <person name="Makhdoumi A."/>
            <person name="Nikou M.M."/>
            <person name="Fazeli S.A.S."/>
            <person name="Schumann P."/>
            <person name="Sproer C."/>
            <person name="Sanchez-Porro C."/>
            <person name="Ventosa A."/>
        </authorList>
    </citation>
    <scope>NUCLEOTIDE SEQUENCE [LARGE SCALE GENOMIC DNA]</scope>
    <source>
        <strain evidence="9 10">DSM 23996</strain>
    </source>
</reference>
<dbReference type="OrthoDB" id="9801058at2"/>
<evidence type="ECO:0000256" key="5">
    <source>
        <dbReference type="ARBA" id="ARBA00022692"/>
    </source>
</evidence>
<dbReference type="PANTHER" id="PTHR30269">
    <property type="entry name" value="TRANSMEMBRANE PROTEIN YFCA"/>
    <property type="match status" value="1"/>
</dbReference>
<name>A0A495A7R4_9BACI</name>
<protein>
    <recommendedName>
        <fullName evidence="8">Probable membrane transporter protein</fullName>
    </recommendedName>
</protein>
<dbReference type="InterPro" id="IPR002781">
    <property type="entry name" value="TM_pro_TauE-like"/>
</dbReference>
<feature type="transmembrane region" description="Helical" evidence="8">
    <location>
        <begin position="12"/>
        <end position="41"/>
    </location>
</feature>
<dbReference type="GO" id="GO:0005886">
    <property type="term" value="C:plasma membrane"/>
    <property type="evidence" value="ECO:0007669"/>
    <property type="project" value="UniProtKB-SubCell"/>
</dbReference>
<evidence type="ECO:0000313" key="10">
    <source>
        <dbReference type="Proteomes" id="UP000269301"/>
    </source>
</evidence>
<keyword evidence="5 8" id="KW-0812">Transmembrane</keyword>
<feature type="transmembrane region" description="Helical" evidence="8">
    <location>
        <begin position="102"/>
        <end position="118"/>
    </location>
</feature>
<accession>A0A495A7R4</accession>
<feature type="transmembrane region" description="Helical" evidence="8">
    <location>
        <begin position="175"/>
        <end position="196"/>
    </location>
</feature>
<dbReference type="EMBL" id="RBZP01000002">
    <property type="protein sequence ID" value="RKQ35832.1"/>
    <property type="molecule type" value="Genomic_DNA"/>
</dbReference>
<feature type="transmembrane region" description="Helical" evidence="8">
    <location>
        <begin position="139"/>
        <end position="163"/>
    </location>
</feature>
<proteinExistence type="inferred from homology"/>
<evidence type="ECO:0000256" key="3">
    <source>
        <dbReference type="ARBA" id="ARBA00022448"/>
    </source>
</evidence>
<keyword evidence="6 8" id="KW-1133">Transmembrane helix</keyword>
<evidence type="ECO:0000256" key="6">
    <source>
        <dbReference type="ARBA" id="ARBA00022989"/>
    </source>
</evidence>
<comment type="similarity">
    <text evidence="2 8">Belongs to the 4-toluene sulfonate uptake permease (TSUP) (TC 2.A.102) family.</text>
</comment>
<gene>
    <name evidence="9" type="ORF">D8M06_06140</name>
</gene>
<evidence type="ECO:0000256" key="8">
    <source>
        <dbReference type="RuleBase" id="RU363041"/>
    </source>
</evidence>
<comment type="subcellular location">
    <subcellularLocation>
        <location evidence="1 8">Cell membrane</location>
        <topology evidence="1 8">Multi-pass membrane protein</topology>
    </subcellularLocation>
</comment>
<feature type="transmembrane region" description="Helical" evidence="8">
    <location>
        <begin position="47"/>
        <end position="65"/>
    </location>
</feature>
<evidence type="ECO:0000256" key="2">
    <source>
        <dbReference type="ARBA" id="ARBA00009142"/>
    </source>
</evidence>
<dbReference type="RefSeq" id="WP_121203504.1">
    <property type="nucleotide sequence ID" value="NZ_RBZP01000002.1"/>
</dbReference>
<feature type="transmembrane region" description="Helical" evidence="8">
    <location>
        <begin position="203"/>
        <end position="223"/>
    </location>
</feature>
<feature type="transmembrane region" description="Helical" evidence="8">
    <location>
        <begin position="77"/>
        <end position="96"/>
    </location>
</feature>
<dbReference type="Proteomes" id="UP000269301">
    <property type="component" value="Unassembled WGS sequence"/>
</dbReference>
<keyword evidence="10" id="KW-1185">Reference proteome</keyword>